<keyword evidence="3" id="KW-1185">Reference proteome</keyword>
<organism evidence="2 3">
    <name type="scientific">Septoria linicola</name>
    <dbReference type="NCBI Taxonomy" id="215465"/>
    <lineage>
        <taxon>Eukaryota</taxon>
        <taxon>Fungi</taxon>
        <taxon>Dikarya</taxon>
        <taxon>Ascomycota</taxon>
        <taxon>Pezizomycotina</taxon>
        <taxon>Dothideomycetes</taxon>
        <taxon>Dothideomycetidae</taxon>
        <taxon>Mycosphaerellales</taxon>
        <taxon>Mycosphaerellaceae</taxon>
        <taxon>Septoria</taxon>
    </lineage>
</organism>
<feature type="compositionally biased region" description="Polar residues" evidence="1">
    <location>
        <begin position="77"/>
        <end position="86"/>
    </location>
</feature>
<feature type="region of interest" description="Disordered" evidence="1">
    <location>
        <begin position="76"/>
        <end position="255"/>
    </location>
</feature>
<evidence type="ECO:0000313" key="2">
    <source>
        <dbReference type="EMBL" id="USW51031.1"/>
    </source>
</evidence>
<gene>
    <name evidence="2" type="ORF">Slin15195_G043500</name>
</gene>
<feature type="compositionally biased region" description="Basic residues" evidence="1">
    <location>
        <begin position="200"/>
        <end position="210"/>
    </location>
</feature>
<proteinExistence type="predicted"/>
<name>A0A9Q9EGQ1_9PEZI</name>
<feature type="compositionally biased region" description="Basic and acidic residues" evidence="1">
    <location>
        <begin position="144"/>
        <end position="160"/>
    </location>
</feature>
<evidence type="ECO:0000313" key="3">
    <source>
        <dbReference type="Proteomes" id="UP001056384"/>
    </source>
</evidence>
<accession>A0A9Q9EGQ1</accession>
<protein>
    <submittedName>
        <fullName evidence="2">Uncharacterized protein</fullName>
    </submittedName>
</protein>
<sequence>MSQIPVTQIIHLRNQRRVEGHLFDDTKWHAALDLVQSAPGFERMYWGESLEHPERVALHAVAEVLYWTLFRLHSGNERQPSYSSKLRSSDKKGKAKQGSQRDERESVREEKKVKPTKKQPPVDERDTRKPARSLFDLVGTPKASKSDDRHKSNKTRDRTPDSFAGPSTKPRSSRSEEPASREDRKLAKRLGMALSDASHGNKKLAAKRLRRALEELESESESEGEYDEESGEGSGEESEWEEEPERTRTRRRGRR</sequence>
<feature type="compositionally biased region" description="Basic and acidic residues" evidence="1">
    <location>
        <begin position="99"/>
        <end position="113"/>
    </location>
</feature>
<dbReference type="OrthoDB" id="3830579at2759"/>
<feature type="compositionally biased region" description="Basic and acidic residues" evidence="1">
    <location>
        <begin position="173"/>
        <end position="185"/>
    </location>
</feature>
<evidence type="ECO:0000256" key="1">
    <source>
        <dbReference type="SAM" id="MobiDB-lite"/>
    </source>
</evidence>
<dbReference type="EMBL" id="CP099420">
    <property type="protein sequence ID" value="USW51031.1"/>
    <property type="molecule type" value="Genomic_DNA"/>
</dbReference>
<reference evidence="2" key="1">
    <citation type="submission" date="2022-06" db="EMBL/GenBank/DDBJ databases">
        <title>Complete genome sequences of two strains of the flax pathogen Septoria linicola.</title>
        <authorList>
            <person name="Lapalu N."/>
            <person name="Simon A."/>
            <person name="Demenou B."/>
            <person name="Paumier D."/>
            <person name="Guillot M.-P."/>
            <person name="Gout L."/>
            <person name="Valade R."/>
        </authorList>
    </citation>
    <scope>NUCLEOTIDE SEQUENCE</scope>
    <source>
        <strain evidence="2">SE15195</strain>
    </source>
</reference>
<feature type="compositionally biased region" description="Basic and acidic residues" evidence="1">
    <location>
        <begin position="120"/>
        <end position="129"/>
    </location>
</feature>
<feature type="compositionally biased region" description="Acidic residues" evidence="1">
    <location>
        <begin position="215"/>
        <end position="244"/>
    </location>
</feature>
<dbReference type="AlphaFoldDB" id="A0A9Q9EGQ1"/>
<dbReference type="Proteomes" id="UP001056384">
    <property type="component" value="Chromosome 3"/>
</dbReference>